<evidence type="ECO:0000313" key="2">
    <source>
        <dbReference type="EMBL" id="AJD01852.1"/>
    </source>
</evidence>
<dbReference type="KEGG" id="cln:UPTC3659_1011"/>
<name>A0A0A8HVL4_CAMLA</name>
<evidence type="ECO:0000259" key="1">
    <source>
        <dbReference type="Pfam" id="PF01764"/>
    </source>
</evidence>
<dbReference type="Gene3D" id="3.40.50.1820">
    <property type="entry name" value="alpha/beta hydrolase"/>
    <property type="match status" value="1"/>
</dbReference>
<dbReference type="InterPro" id="IPR029058">
    <property type="entry name" value="AB_hydrolase_fold"/>
</dbReference>
<dbReference type="GO" id="GO:0006629">
    <property type="term" value="P:lipid metabolic process"/>
    <property type="evidence" value="ECO:0007669"/>
    <property type="project" value="InterPro"/>
</dbReference>
<dbReference type="Pfam" id="PF01764">
    <property type="entry name" value="Lipase_3"/>
    <property type="match status" value="1"/>
</dbReference>
<proteinExistence type="predicted"/>
<dbReference type="EMBL" id="CP007775">
    <property type="protein sequence ID" value="AJD01852.1"/>
    <property type="molecule type" value="Genomic_DNA"/>
</dbReference>
<reference evidence="2 3" key="1">
    <citation type="journal article" date="2014" name="Genome Biol. Evol.">
        <title>Comparative Genomics of the Campylobacter lari Group.</title>
        <authorList>
            <person name="Miller W.G."/>
            <person name="Yee E."/>
            <person name="Chapman M.H."/>
            <person name="Smith T.P."/>
            <person name="Bono J.L."/>
            <person name="Huynh S."/>
            <person name="Parker C.T."/>
            <person name="Vandamme P."/>
            <person name="Luong K."/>
            <person name="Korlach J."/>
        </authorList>
    </citation>
    <scope>NUCLEOTIDE SEQUENCE [LARGE SCALE GENOMIC DNA]</scope>
    <source>
        <strain evidence="3">RM3659</strain>
    </source>
</reference>
<evidence type="ECO:0000313" key="3">
    <source>
        <dbReference type="Proteomes" id="UP000031130"/>
    </source>
</evidence>
<dbReference type="HOGENOM" id="CLU_266083_0_0_7"/>
<sequence length="1435" mass="166334">MSKNIKTQEAKLDLITKFLDYANCADASYTLLDPVFTGVIIDKQEKELEKDLDTQRLGDKHNNQNSTYARAIQARFEQNKIVKIEPKYCISLINTCFDSKEITLDNDISRVGLNDALSKRTIDFVNRFKLLKQQPNTTSGFSATLFEDTKDNNQKIIVIRGTEPTSNFSVDILDADVDLALGKVPYNQYLDMIKFYSECVKEFPNIIKDKGLVIVGHSLGGALAQLLTLSLASVNSSANVKEIYTFNSPGAKELKALNLNQIYRIDGKIINSDNKEQALFYQIRSYKYQKSIEINLIGYDSNLFQNIKSYFHNKTNLKEHYIFIKTNIIYSKSTNYSYDIFEVDEVFINCVNQLLANLNIKNILATSDNTYHIETDTDSDASNTKGVIQDLGVDIDGKHYIVNLGDRFWDSHFLEPTIIELNYILSLMKNKEIDNLLEYNINKDEEPWTFIKYHNNVLATARTRYNDRILSYFSIPKLSNDFSNSLEYLQIHYLPKEPKKPLFAANIQGFSSTQLQALEEYKIKKAKYDEEIKWYELYKVKYEREQQIFNQKFKEYFSEIIFYQNRLYSHKKTQEKIILNAITQQINQKDITYFNLYSVIEFLKENKAYYKYIDLNEIQDLILNDLDNKLGYFYCLYVCINLIVLREDKNTYFTQATAINNLGYNSTFTKIFILDKENLNDTYLDARKRLYKSINILKEKRNEKIKDIQAYLDKEISLQDNLNNQSFNTKENDVNLILNEVFNIEQFYDKNTNTIVLKTNNIKIIFLDKVNLQDLQDNSNNTSFISMSNLIHIYDNHCDIFAKDRSVLDIKDIEEKYQIDFKSLDTKIFLNSTLLTGSSELPNNPFYFGELDQDNTIKQDIPSYYFSPKDEDSGKGKLSIFYKNDELCLLNYSIIENSLNIKLECLSKQSLEYKDLISNTLKEQKTIQINKKQAIAKLHALLENQNLECIHGGKVILKSNKGKTFKDGGVPIMLESDLLNSSISGCPNTIGKVSYPCTKVVDVKGSLSQKKVNNEYAILQELISACVTDKGYPLKVSFVPTKFKFDHSFNPKDGLAKQNKNQTKLKEPKLRMYYKEHKYQKDNLLITNLYLNDTLYQNEQGLDQLELSKNDLFDLNDVNMLNTLKQDFSKDYDFKECKITLGAHLLKLIFIIPKNIAKVHKSAYKEFEYKDLGAGCFKELFEYHQDYRENENIIHHRVFLAPAKMQKIEFEIAKGLDEWLDDENVCSFNILTKDYFKANDKDILTSDNIKDNINTTQTRINEDCNNTQELILDNVIRIQTQDGSGEFIEIVFPSQLELNDKPLEDVSYTFAPALRGLHSMFKIASRLNSGLTRQEVVKIIEKLQKGSSGNIRLLKNKKELDELWQKLIKNATKLEEKYIPIKNHKTGQIAQEKLIRYKLNDGIDIIYRTGSGSGGETINIYGKNPKLNKTIHIKP</sequence>
<accession>A0A0A8HVL4</accession>
<feature type="domain" description="Fungal lipase-type" evidence="1">
    <location>
        <begin position="193"/>
        <end position="249"/>
    </location>
</feature>
<gene>
    <name evidence="2" type="ORF">UPTC3659_1011</name>
</gene>
<dbReference type="InterPro" id="IPR002921">
    <property type="entry name" value="Fungal_lipase-type"/>
</dbReference>
<organism evidence="2 3">
    <name type="scientific">Campylobacter lari NCTC 11845</name>
    <dbReference type="NCBI Taxonomy" id="1388749"/>
    <lineage>
        <taxon>Bacteria</taxon>
        <taxon>Pseudomonadati</taxon>
        <taxon>Campylobacterota</taxon>
        <taxon>Epsilonproteobacteria</taxon>
        <taxon>Campylobacterales</taxon>
        <taxon>Campylobacteraceae</taxon>
        <taxon>Campylobacter</taxon>
    </lineage>
</organism>
<protein>
    <recommendedName>
        <fullName evidence="1">Fungal lipase-type domain-containing protein</fullName>
    </recommendedName>
</protein>
<dbReference type="Proteomes" id="UP000031130">
    <property type="component" value="Chromosome"/>
</dbReference>
<dbReference type="SUPFAM" id="SSF53474">
    <property type="entry name" value="alpha/beta-Hydrolases"/>
    <property type="match status" value="1"/>
</dbReference>
<dbReference type="RefSeq" id="WP_236681640.1">
    <property type="nucleotide sequence ID" value="NZ_CP007775.1"/>
</dbReference>